<protein>
    <submittedName>
        <fullName evidence="2">Uncharacterized protein</fullName>
    </submittedName>
</protein>
<gene>
    <name evidence="2" type="ORF">GCM10010319_26640</name>
</gene>
<evidence type="ECO:0000313" key="2">
    <source>
        <dbReference type="EMBL" id="GAA0348646.1"/>
    </source>
</evidence>
<organism evidence="2 3">
    <name type="scientific">Streptomyces blastmyceticus</name>
    <dbReference type="NCBI Taxonomy" id="68180"/>
    <lineage>
        <taxon>Bacteria</taxon>
        <taxon>Bacillati</taxon>
        <taxon>Actinomycetota</taxon>
        <taxon>Actinomycetes</taxon>
        <taxon>Kitasatosporales</taxon>
        <taxon>Streptomycetaceae</taxon>
        <taxon>Streptomyces</taxon>
    </lineage>
</organism>
<reference evidence="3" key="1">
    <citation type="journal article" date="2019" name="Int. J. Syst. Evol. Microbiol.">
        <title>The Global Catalogue of Microorganisms (GCM) 10K type strain sequencing project: providing services to taxonomists for standard genome sequencing and annotation.</title>
        <authorList>
            <consortium name="The Broad Institute Genomics Platform"/>
            <consortium name="The Broad Institute Genome Sequencing Center for Infectious Disease"/>
            <person name="Wu L."/>
            <person name="Ma J."/>
        </authorList>
    </citation>
    <scope>NUCLEOTIDE SEQUENCE [LARGE SCALE GENOMIC DNA]</scope>
    <source>
        <strain evidence="3">JCM 4565</strain>
    </source>
</reference>
<sequence>MARETTVPAAISADERSSPSPPFVFFGAACLRRVDRSIRSGDVSSIMGTIYGPELTGLTGVRDRTKNPPPRWQRDRPRRIYGADHYGNVNSLSRY</sequence>
<name>A0ABP3GPP5_9ACTN</name>
<evidence type="ECO:0000313" key="3">
    <source>
        <dbReference type="Proteomes" id="UP001500063"/>
    </source>
</evidence>
<proteinExistence type="predicted"/>
<evidence type="ECO:0000256" key="1">
    <source>
        <dbReference type="SAM" id="MobiDB-lite"/>
    </source>
</evidence>
<feature type="region of interest" description="Disordered" evidence="1">
    <location>
        <begin position="57"/>
        <end position="76"/>
    </location>
</feature>
<comment type="caution">
    <text evidence="2">The sequence shown here is derived from an EMBL/GenBank/DDBJ whole genome shotgun (WGS) entry which is preliminary data.</text>
</comment>
<dbReference type="PROSITE" id="PS51257">
    <property type="entry name" value="PROKAR_LIPOPROTEIN"/>
    <property type="match status" value="1"/>
</dbReference>
<dbReference type="EMBL" id="BAAABW010000015">
    <property type="protein sequence ID" value="GAA0348646.1"/>
    <property type="molecule type" value="Genomic_DNA"/>
</dbReference>
<dbReference type="Proteomes" id="UP001500063">
    <property type="component" value="Unassembled WGS sequence"/>
</dbReference>
<keyword evidence="3" id="KW-1185">Reference proteome</keyword>
<accession>A0ABP3GPP5</accession>